<accession>A0A165JKJ2</accession>
<feature type="compositionally biased region" description="Low complexity" evidence="2">
    <location>
        <begin position="171"/>
        <end position="187"/>
    </location>
</feature>
<feature type="domain" description="Serine hydrolase" evidence="3">
    <location>
        <begin position="2"/>
        <end position="124"/>
    </location>
</feature>
<dbReference type="GeneID" id="28899745"/>
<dbReference type="EMBL" id="KV407454">
    <property type="protein sequence ID" value="KZF26351.1"/>
    <property type="molecule type" value="Genomic_DNA"/>
</dbReference>
<gene>
    <name evidence="4" type="ORF">L228DRAFT_264758</name>
</gene>
<feature type="domain" description="Serine hydrolase" evidence="3">
    <location>
        <begin position="290"/>
        <end position="337"/>
    </location>
</feature>
<dbReference type="RefSeq" id="XP_018191906.1">
    <property type="nucleotide sequence ID" value="XM_018334608.1"/>
</dbReference>
<name>A0A165JKJ2_XYLHT</name>
<evidence type="ECO:0000256" key="1">
    <source>
        <dbReference type="ARBA" id="ARBA00022801"/>
    </source>
</evidence>
<dbReference type="PANTHER" id="PTHR48070">
    <property type="entry name" value="ESTERASE OVCA2"/>
    <property type="match status" value="1"/>
</dbReference>
<keyword evidence="1" id="KW-0378">Hydrolase</keyword>
<feature type="compositionally biased region" description="Low complexity" evidence="2">
    <location>
        <begin position="202"/>
        <end position="226"/>
    </location>
</feature>
<dbReference type="GO" id="GO:0016787">
    <property type="term" value="F:hydrolase activity"/>
    <property type="evidence" value="ECO:0007669"/>
    <property type="project" value="UniProtKB-KW"/>
</dbReference>
<feature type="region of interest" description="Disordered" evidence="2">
    <location>
        <begin position="169"/>
        <end position="252"/>
    </location>
</feature>
<dbReference type="Proteomes" id="UP000076632">
    <property type="component" value="Unassembled WGS sequence"/>
</dbReference>
<dbReference type="InterPro" id="IPR029058">
    <property type="entry name" value="AB_hydrolase_fold"/>
</dbReference>
<dbReference type="OrthoDB" id="2094269at2759"/>
<proteinExistence type="predicted"/>
<dbReference type="GO" id="GO:0019748">
    <property type="term" value="P:secondary metabolic process"/>
    <property type="evidence" value="ECO:0007669"/>
    <property type="project" value="TreeGrafter"/>
</dbReference>
<reference evidence="4 5" key="1">
    <citation type="journal article" date="2016" name="Fungal Biol.">
        <title>The genome of Xylona heveae provides a window into fungal endophytism.</title>
        <authorList>
            <person name="Gazis R."/>
            <person name="Kuo A."/>
            <person name="Riley R."/>
            <person name="LaButti K."/>
            <person name="Lipzen A."/>
            <person name="Lin J."/>
            <person name="Amirebrahimi M."/>
            <person name="Hesse C.N."/>
            <person name="Spatafora J.W."/>
            <person name="Henrissat B."/>
            <person name="Hainaut M."/>
            <person name="Grigoriev I.V."/>
            <person name="Hibbett D.S."/>
        </authorList>
    </citation>
    <scope>NUCLEOTIDE SEQUENCE [LARGE SCALE GENOMIC DNA]</scope>
    <source>
        <strain evidence="4 5">TC161</strain>
    </source>
</reference>
<dbReference type="SUPFAM" id="SSF53474">
    <property type="entry name" value="alpha/beta-Hydrolases"/>
    <property type="match status" value="1"/>
</dbReference>
<evidence type="ECO:0000259" key="3">
    <source>
        <dbReference type="Pfam" id="PF03959"/>
    </source>
</evidence>
<dbReference type="InterPro" id="IPR050593">
    <property type="entry name" value="LovG"/>
</dbReference>
<dbReference type="GO" id="GO:0005634">
    <property type="term" value="C:nucleus"/>
    <property type="evidence" value="ECO:0007669"/>
    <property type="project" value="TreeGrafter"/>
</dbReference>
<dbReference type="AlphaFoldDB" id="A0A165JKJ2"/>
<protein>
    <recommendedName>
        <fullName evidence="3">Serine hydrolase domain-containing protein</fullName>
    </recommendedName>
</protein>
<organism evidence="4 5">
    <name type="scientific">Xylona heveae (strain CBS 132557 / TC161)</name>
    <dbReference type="NCBI Taxonomy" id="1328760"/>
    <lineage>
        <taxon>Eukaryota</taxon>
        <taxon>Fungi</taxon>
        <taxon>Dikarya</taxon>
        <taxon>Ascomycota</taxon>
        <taxon>Pezizomycotina</taxon>
        <taxon>Xylonomycetes</taxon>
        <taxon>Xylonales</taxon>
        <taxon>Xylonaceae</taxon>
        <taxon>Xylona</taxon>
    </lineage>
</organism>
<keyword evidence="5" id="KW-1185">Reference proteome</keyword>
<dbReference type="PANTHER" id="PTHR48070:SF7">
    <property type="entry name" value="SERINE HYDROLASE FSH DOMAIN-CONTAINING PROTEIN-RELATED"/>
    <property type="match status" value="1"/>
</dbReference>
<dbReference type="OMA" id="LMFSQGC"/>
<evidence type="ECO:0000313" key="4">
    <source>
        <dbReference type="EMBL" id="KZF26351.1"/>
    </source>
</evidence>
<sequence>MRFLCLHGKGTSAAIFRSQTASFRLRLDPSFEFDFRDAPFASTPAAGIDLFYPPPYYSFWEGTAVSSIRAAHQWLLDLIDRDGPYDGVMLFSQGCALISSFLLYHMAERPDDPIPFKTAIFICGGVGLPVVEALGIPVSQEAKDWDERTRHELQAQAAAIELGQDRWTGKPLASLGGASPSPSPSLSNGRATSTPTPPPPSSGTRLSPAATNNGFFSLSNGNSGSGTATPVLENTTIPKSWHGVGMTRDGEAPPGATRNKIIDDMAAQAALDPTNVFGFDCTAIPQRLIIPIPTVHIYGSKDPRYPASLQLAQFCDPSVRRMYDHEGGHDVPRNKFVSESIAELVKWTRDITQS</sequence>
<dbReference type="GO" id="GO:0005737">
    <property type="term" value="C:cytoplasm"/>
    <property type="evidence" value="ECO:0007669"/>
    <property type="project" value="TreeGrafter"/>
</dbReference>
<dbReference type="InParanoid" id="A0A165JKJ2"/>
<evidence type="ECO:0000313" key="5">
    <source>
        <dbReference type="Proteomes" id="UP000076632"/>
    </source>
</evidence>
<evidence type="ECO:0000256" key="2">
    <source>
        <dbReference type="SAM" id="MobiDB-lite"/>
    </source>
</evidence>
<dbReference type="Gene3D" id="3.40.50.1820">
    <property type="entry name" value="alpha/beta hydrolase"/>
    <property type="match status" value="1"/>
</dbReference>
<dbReference type="Pfam" id="PF03959">
    <property type="entry name" value="FSH1"/>
    <property type="match status" value="2"/>
</dbReference>
<dbReference type="InterPro" id="IPR005645">
    <property type="entry name" value="FSH-like_dom"/>
</dbReference>